<evidence type="ECO:0000259" key="4">
    <source>
        <dbReference type="SMART" id="SM00062"/>
    </source>
</evidence>
<dbReference type="InterPro" id="IPR001638">
    <property type="entry name" value="Solute-binding_3/MltF_N"/>
</dbReference>
<reference evidence="6" key="1">
    <citation type="journal article" date="2019" name="Int. J. Syst. Evol. Microbiol.">
        <title>The Global Catalogue of Microorganisms (GCM) 10K type strain sequencing project: providing services to taxonomists for standard genome sequencing and annotation.</title>
        <authorList>
            <consortium name="The Broad Institute Genomics Platform"/>
            <consortium name="The Broad Institute Genome Sequencing Center for Infectious Disease"/>
            <person name="Wu L."/>
            <person name="Ma J."/>
        </authorList>
    </citation>
    <scope>NUCLEOTIDE SEQUENCE [LARGE SCALE GENOMIC DNA]</scope>
    <source>
        <strain evidence="6">KCTC 42730</strain>
    </source>
</reference>
<keyword evidence="6" id="KW-1185">Reference proteome</keyword>
<dbReference type="SUPFAM" id="SSF53850">
    <property type="entry name" value="Periplasmic binding protein-like II"/>
    <property type="match status" value="1"/>
</dbReference>
<evidence type="ECO:0000313" key="5">
    <source>
        <dbReference type="EMBL" id="MFC3031017.1"/>
    </source>
</evidence>
<organism evidence="5 6">
    <name type="scientific">Pseudoalteromonas fenneropenaei</name>
    <dbReference type="NCBI Taxonomy" id="1737459"/>
    <lineage>
        <taxon>Bacteria</taxon>
        <taxon>Pseudomonadati</taxon>
        <taxon>Pseudomonadota</taxon>
        <taxon>Gammaproteobacteria</taxon>
        <taxon>Alteromonadales</taxon>
        <taxon>Pseudoalteromonadaceae</taxon>
        <taxon>Pseudoalteromonas</taxon>
    </lineage>
</organism>
<sequence length="255" mass="28833">MRKELGWRKQGYVACLYSLLLLAASFSNQAVANTLSISVGWNKPPYVIEEKNSGFELDMVSAIFATMGYPVSYVYVPFGRSNTLIKAGKVDVALTINQRMDTEGLALSESYISYQNAAISLKGRSIELSSIQDLRNYSIVAFQNASLVLGNDYRMATKLSPLYLELPDQRKQVEMLLKGKVDFVVMDINIFNYLSTELIGSSHISNVVIHRLFPKTDYHMAFKSKELMLTFNAAMHAFKQTDAYTKLVEKYEFLH</sequence>
<feature type="chain" id="PRO_5045730342" evidence="3">
    <location>
        <begin position="33"/>
        <end position="255"/>
    </location>
</feature>
<feature type="domain" description="Solute-binding protein family 3/N-terminal" evidence="4">
    <location>
        <begin position="34"/>
        <end position="255"/>
    </location>
</feature>
<keyword evidence="2 3" id="KW-0732">Signal</keyword>
<comment type="caution">
    <text evidence="5">The sequence shown here is derived from an EMBL/GenBank/DDBJ whole genome shotgun (WGS) entry which is preliminary data.</text>
</comment>
<comment type="similarity">
    <text evidence="1">Belongs to the bacterial solute-binding protein 3 family.</text>
</comment>
<evidence type="ECO:0000256" key="2">
    <source>
        <dbReference type="ARBA" id="ARBA00022729"/>
    </source>
</evidence>
<evidence type="ECO:0000256" key="1">
    <source>
        <dbReference type="ARBA" id="ARBA00010333"/>
    </source>
</evidence>
<dbReference type="PANTHER" id="PTHR35936">
    <property type="entry name" value="MEMBRANE-BOUND LYTIC MUREIN TRANSGLYCOSYLASE F"/>
    <property type="match status" value="1"/>
</dbReference>
<evidence type="ECO:0000313" key="6">
    <source>
        <dbReference type="Proteomes" id="UP001595453"/>
    </source>
</evidence>
<protein>
    <submittedName>
        <fullName evidence="5">Substrate-binding periplasmic protein</fullName>
    </submittedName>
</protein>
<gene>
    <name evidence="5" type="ORF">ACFOEE_00530</name>
</gene>
<accession>A0ABV7CES4</accession>
<dbReference type="Pfam" id="PF00497">
    <property type="entry name" value="SBP_bac_3"/>
    <property type="match status" value="1"/>
</dbReference>
<dbReference type="SMART" id="SM00062">
    <property type="entry name" value="PBPb"/>
    <property type="match status" value="1"/>
</dbReference>
<evidence type="ECO:0000256" key="3">
    <source>
        <dbReference type="SAM" id="SignalP"/>
    </source>
</evidence>
<dbReference type="EMBL" id="JBHRSD010000001">
    <property type="protein sequence ID" value="MFC3031017.1"/>
    <property type="molecule type" value="Genomic_DNA"/>
</dbReference>
<dbReference type="PANTHER" id="PTHR35936:SF25">
    <property type="entry name" value="ABC TRANSPORTER SUBSTRATE-BINDING PROTEIN"/>
    <property type="match status" value="1"/>
</dbReference>
<name>A0ABV7CES4_9GAMM</name>
<dbReference type="Gene3D" id="3.40.190.10">
    <property type="entry name" value="Periplasmic binding protein-like II"/>
    <property type="match status" value="2"/>
</dbReference>
<proteinExistence type="inferred from homology"/>
<dbReference type="Proteomes" id="UP001595453">
    <property type="component" value="Unassembled WGS sequence"/>
</dbReference>
<dbReference type="RefSeq" id="WP_377119833.1">
    <property type="nucleotide sequence ID" value="NZ_JBHRSD010000001.1"/>
</dbReference>
<feature type="signal peptide" evidence="3">
    <location>
        <begin position="1"/>
        <end position="32"/>
    </location>
</feature>